<dbReference type="AlphaFoldDB" id="A0A4Y2GVV6"/>
<evidence type="ECO:0000313" key="2">
    <source>
        <dbReference type="Proteomes" id="UP000499080"/>
    </source>
</evidence>
<keyword evidence="2" id="KW-1185">Reference proteome</keyword>
<accession>A0A4Y2GVV6</accession>
<evidence type="ECO:0000313" key="1">
    <source>
        <dbReference type="EMBL" id="GBM57257.1"/>
    </source>
</evidence>
<name>A0A4Y2GVV6_ARAVE</name>
<organism evidence="1 2">
    <name type="scientific">Araneus ventricosus</name>
    <name type="common">Orbweaver spider</name>
    <name type="synonym">Epeira ventricosa</name>
    <dbReference type="NCBI Taxonomy" id="182803"/>
    <lineage>
        <taxon>Eukaryota</taxon>
        <taxon>Metazoa</taxon>
        <taxon>Ecdysozoa</taxon>
        <taxon>Arthropoda</taxon>
        <taxon>Chelicerata</taxon>
        <taxon>Arachnida</taxon>
        <taxon>Araneae</taxon>
        <taxon>Araneomorphae</taxon>
        <taxon>Entelegynae</taxon>
        <taxon>Araneoidea</taxon>
        <taxon>Araneidae</taxon>
        <taxon>Araneus</taxon>
    </lineage>
</organism>
<dbReference type="EMBL" id="BGPR01001586">
    <property type="protein sequence ID" value="GBM57257.1"/>
    <property type="molecule type" value="Genomic_DNA"/>
</dbReference>
<gene>
    <name evidence="1" type="ORF">AVEN_58575_1</name>
</gene>
<dbReference type="Proteomes" id="UP000499080">
    <property type="component" value="Unassembled WGS sequence"/>
</dbReference>
<comment type="caution">
    <text evidence="1">The sequence shown here is derived from an EMBL/GenBank/DDBJ whole genome shotgun (WGS) entry which is preliminary data.</text>
</comment>
<protein>
    <submittedName>
        <fullName evidence="1">Uncharacterized protein</fullName>
    </submittedName>
</protein>
<proteinExistence type="predicted"/>
<sequence>MNKQEKEVSSKYAKKKSKIHRKAAKKYVQRHLEISRDSFKIYACNNHQVKQAATAKYTEKILVGWASKHLFMCDEIVDLWHKDRGVTVSCMASARSRISSPGSPIIPQPEGKNQKCYIY</sequence>
<reference evidence="1 2" key="1">
    <citation type="journal article" date="2019" name="Sci. Rep.">
        <title>Orb-weaving spider Araneus ventricosus genome elucidates the spidroin gene catalogue.</title>
        <authorList>
            <person name="Kono N."/>
            <person name="Nakamura H."/>
            <person name="Ohtoshi R."/>
            <person name="Moran D.A.P."/>
            <person name="Shinohara A."/>
            <person name="Yoshida Y."/>
            <person name="Fujiwara M."/>
            <person name="Mori M."/>
            <person name="Tomita M."/>
            <person name="Arakawa K."/>
        </authorList>
    </citation>
    <scope>NUCLEOTIDE SEQUENCE [LARGE SCALE GENOMIC DNA]</scope>
</reference>